<name>A0A9N9SV68_DIABA</name>
<sequence length="207" mass="22808">IFNTAAQNPALNKLPYFEECIKLSGATSEDLTPKPEKMTHESKCFFFCAMKKEGAIDATGMYKPKEIFRILKLYHGIEVPADQIKTISTCITALGKVSHLSAVMDPTKIPGFEECLESSGTTLEAISKRPVTLDHNVYCFFKCAHEKKGSLDADGNVVLDKLLDVANEHNLSADQRKTLTVCLEAVGKISACEDVEKITKCLMPMKS</sequence>
<dbReference type="InterPro" id="IPR036728">
    <property type="entry name" value="PBP_GOBP_sf"/>
</dbReference>
<feature type="non-terminal residue" evidence="1">
    <location>
        <position position="1"/>
    </location>
</feature>
<dbReference type="Gene3D" id="1.10.238.20">
    <property type="entry name" value="Pheromone/general odorant binding protein domain"/>
    <property type="match status" value="2"/>
</dbReference>
<keyword evidence="2" id="KW-1185">Reference proteome</keyword>
<gene>
    <name evidence="1" type="ORF">DIABBA_LOCUS4689</name>
</gene>
<dbReference type="AlphaFoldDB" id="A0A9N9SV68"/>
<accession>A0A9N9SV68</accession>
<dbReference type="Proteomes" id="UP001153709">
    <property type="component" value="Chromosome 3"/>
</dbReference>
<dbReference type="Pfam" id="PF01395">
    <property type="entry name" value="PBP_GOBP"/>
    <property type="match status" value="2"/>
</dbReference>
<proteinExistence type="predicted"/>
<dbReference type="SUPFAM" id="SSF47565">
    <property type="entry name" value="Insect pheromone/odorant-binding proteins"/>
    <property type="match status" value="2"/>
</dbReference>
<evidence type="ECO:0000313" key="2">
    <source>
        <dbReference type="Proteomes" id="UP001153709"/>
    </source>
</evidence>
<dbReference type="EMBL" id="OU898278">
    <property type="protein sequence ID" value="CAG9831056.1"/>
    <property type="molecule type" value="Genomic_DNA"/>
</dbReference>
<reference evidence="1" key="1">
    <citation type="submission" date="2022-01" db="EMBL/GenBank/DDBJ databases">
        <authorList>
            <person name="King R."/>
        </authorList>
    </citation>
    <scope>NUCLEOTIDE SEQUENCE</scope>
</reference>
<organism evidence="1 2">
    <name type="scientific">Diabrotica balteata</name>
    <name type="common">Banded cucumber beetle</name>
    <dbReference type="NCBI Taxonomy" id="107213"/>
    <lineage>
        <taxon>Eukaryota</taxon>
        <taxon>Metazoa</taxon>
        <taxon>Ecdysozoa</taxon>
        <taxon>Arthropoda</taxon>
        <taxon>Hexapoda</taxon>
        <taxon>Insecta</taxon>
        <taxon>Pterygota</taxon>
        <taxon>Neoptera</taxon>
        <taxon>Endopterygota</taxon>
        <taxon>Coleoptera</taxon>
        <taxon>Polyphaga</taxon>
        <taxon>Cucujiformia</taxon>
        <taxon>Chrysomeloidea</taxon>
        <taxon>Chrysomelidae</taxon>
        <taxon>Galerucinae</taxon>
        <taxon>Diabroticina</taxon>
        <taxon>Diabroticites</taxon>
        <taxon>Diabrotica</taxon>
    </lineage>
</organism>
<dbReference type="GO" id="GO:0005549">
    <property type="term" value="F:odorant binding"/>
    <property type="evidence" value="ECO:0007669"/>
    <property type="project" value="InterPro"/>
</dbReference>
<dbReference type="OrthoDB" id="6779241at2759"/>
<evidence type="ECO:0000313" key="1">
    <source>
        <dbReference type="EMBL" id="CAG9831056.1"/>
    </source>
</evidence>
<dbReference type="InterPro" id="IPR006170">
    <property type="entry name" value="PBP/GOBP"/>
</dbReference>
<dbReference type="CDD" id="cd23992">
    <property type="entry name" value="PBP_GOBP"/>
    <property type="match status" value="2"/>
</dbReference>
<protein>
    <submittedName>
        <fullName evidence="1">Uncharacterized protein</fullName>
    </submittedName>
</protein>